<sequence length="94" mass="10912">MKVWARVMRAHRIERDAVREFPGERPGDAAGWNRVLDALCRPLDLARPLVLDKHVNELARFGRTAFTPGDFMEHVPFDRFELELFPEKKPERGG</sequence>
<evidence type="ECO:0000313" key="1">
    <source>
        <dbReference type="EMBL" id="HIU94629.1"/>
    </source>
</evidence>
<accession>A0A9D1STI8</accession>
<gene>
    <name evidence="1" type="ORF">IAD24_05650</name>
</gene>
<reference evidence="1" key="1">
    <citation type="submission" date="2020-10" db="EMBL/GenBank/DDBJ databases">
        <authorList>
            <person name="Gilroy R."/>
        </authorList>
    </citation>
    <scope>NUCLEOTIDE SEQUENCE</scope>
    <source>
        <strain evidence="1">ChiGjej2B2-16831</strain>
    </source>
</reference>
<dbReference type="AlphaFoldDB" id="A0A9D1STI8"/>
<evidence type="ECO:0000313" key="2">
    <source>
        <dbReference type="Proteomes" id="UP000824128"/>
    </source>
</evidence>
<protein>
    <submittedName>
        <fullName evidence="1">Uncharacterized protein</fullName>
    </submittedName>
</protein>
<reference evidence="1" key="2">
    <citation type="journal article" date="2021" name="PeerJ">
        <title>Extensive microbial diversity within the chicken gut microbiome revealed by metagenomics and culture.</title>
        <authorList>
            <person name="Gilroy R."/>
            <person name="Ravi A."/>
            <person name="Getino M."/>
            <person name="Pursley I."/>
            <person name="Horton D.L."/>
            <person name="Alikhan N.F."/>
            <person name="Baker D."/>
            <person name="Gharbi K."/>
            <person name="Hall N."/>
            <person name="Watson M."/>
            <person name="Adriaenssens E.M."/>
            <person name="Foster-Nyarko E."/>
            <person name="Jarju S."/>
            <person name="Secka A."/>
            <person name="Antonio M."/>
            <person name="Oren A."/>
            <person name="Chaudhuri R.R."/>
            <person name="La Ragione R."/>
            <person name="Hildebrand F."/>
            <person name="Pallen M.J."/>
        </authorList>
    </citation>
    <scope>NUCLEOTIDE SEQUENCE</scope>
    <source>
        <strain evidence="1">ChiGjej2B2-16831</strain>
    </source>
</reference>
<name>A0A9D1STI8_9FIRM</name>
<dbReference type="EMBL" id="DVNZ01000177">
    <property type="protein sequence ID" value="HIU94629.1"/>
    <property type="molecule type" value="Genomic_DNA"/>
</dbReference>
<comment type="caution">
    <text evidence="1">The sequence shown here is derived from an EMBL/GenBank/DDBJ whole genome shotgun (WGS) entry which is preliminary data.</text>
</comment>
<organism evidence="1 2">
    <name type="scientific">Candidatus Aphodomorpha intestinavium</name>
    <dbReference type="NCBI Taxonomy" id="2840672"/>
    <lineage>
        <taxon>Bacteria</taxon>
        <taxon>Bacillati</taxon>
        <taxon>Bacillota</taxon>
        <taxon>Clostridia</taxon>
        <taxon>Eubacteriales</taxon>
        <taxon>Candidatus Aphodomorpha</taxon>
    </lineage>
</organism>
<dbReference type="Proteomes" id="UP000824128">
    <property type="component" value="Unassembled WGS sequence"/>
</dbReference>
<proteinExistence type="predicted"/>